<sequence length="241" mass="27147">MEEIILSGTEETLKPVITLLIGIFQMIENRDIGDIVAMPVPEYVRANPLTTKLCITYFSKKEPPFFSKKQDKIIKAIYNIPDVKHGALKWEAIKNAAGGANGYQWGRFKARANLNNGREMSIYGASGEIAEKRLLELLTLSNAKIKTLSITEEKKEGVRASDQGLYKEATQMYPAYFSILNSEKIIIESNREHIMNARTTMSGTYKRTQTRRVALWVDKKPADCDAVIAEALRRGDEEGNQ</sequence>
<accession>A0A3S1ARH1</accession>
<dbReference type="EMBL" id="RSCL01000005">
    <property type="protein sequence ID" value="RUT07279.1"/>
    <property type="molecule type" value="Genomic_DNA"/>
</dbReference>
<protein>
    <submittedName>
        <fullName evidence="1">Uncharacterized protein</fullName>
    </submittedName>
</protein>
<evidence type="ECO:0000313" key="1">
    <source>
        <dbReference type="EMBL" id="RUT07279.1"/>
    </source>
</evidence>
<evidence type="ECO:0000313" key="2">
    <source>
        <dbReference type="Proteomes" id="UP000271624"/>
    </source>
</evidence>
<dbReference type="RefSeq" id="WP_127081102.1">
    <property type="nucleotide sequence ID" value="NZ_RSCL01000005.1"/>
</dbReference>
<keyword evidence="2" id="KW-1185">Reference proteome</keyword>
<proteinExistence type="predicted"/>
<name>A0A3S1ARH1_9CYAN</name>
<comment type="caution">
    <text evidence="1">The sequence shown here is derived from an EMBL/GenBank/DDBJ whole genome shotgun (WGS) entry which is preliminary data.</text>
</comment>
<dbReference type="Proteomes" id="UP000271624">
    <property type="component" value="Unassembled WGS sequence"/>
</dbReference>
<organism evidence="1 2">
    <name type="scientific">Dulcicalothrix desertica PCC 7102</name>
    <dbReference type="NCBI Taxonomy" id="232991"/>
    <lineage>
        <taxon>Bacteria</taxon>
        <taxon>Bacillati</taxon>
        <taxon>Cyanobacteriota</taxon>
        <taxon>Cyanophyceae</taxon>
        <taxon>Nostocales</taxon>
        <taxon>Calotrichaceae</taxon>
        <taxon>Dulcicalothrix</taxon>
    </lineage>
</organism>
<reference evidence="1" key="1">
    <citation type="submission" date="2018-12" db="EMBL/GenBank/DDBJ databases">
        <authorList>
            <person name="Will S."/>
            <person name="Neumann-Schaal M."/>
            <person name="Henke P."/>
        </authorList>
    </citation>
    <scope>NUCLEOTIDE SEQUENCE</scope>
    <source>
        <strain evidence="1">PCC 7102</strain>
    </source>
</reference>
<dbReference type="OrthoDB" id="582963at2"/>
<dbReference type="AlphaFoldDB" id="A0A3S1ARH1"/>
<reference evidence="1" key="2">
    <citation type="journal article" date="2019" name="Genome Biol. Evol.">
        <title>Day and night: Metabolic profiles and evolutionary relationships of six axenic non-marine cyanobacteria.</title>
        <authorList>
            <person name="Will S.E."/>
            <person name="Henke P."/>
            <person name="Boedeker C."/>
            <person name="Huang S."/>
            <person name="Brinkmann H."/>
            <person name="Rohde M."/>
            <person name="Jarek M."/>
            <person name="Friedl T."/>
            <person name="Seufert S."/>
            <person name="Schumacher M."/>
            <person name="Overmann J."/>
            <person name="Neumann-Schaal M."/>
            <person name="Petersen J."/>
        </authorList>
    </citation>
    <scope>NUCLEOTIDE SEQUENCE [LARGE SCALE GENOMIC DNA]</scope>
    <source>
        <strain evidence="1">PCC 7102</strain>
    </source>
</reference>
<gene>
    <name evidence="1" type="ORF">DSM106972_025400</name>
</gene>